<evidence type="ECO:0000256" key="1">
    <source>
        <dbReference type="ARBA" id="ARBA00002523"/>
    </source>
</evidence>
<proteinExistence type="predicted"/>
<name>A0A1J0R5R3_9TRYP</name>
<comment type="function">
    <text evidence="1">VSG forms a coat on the surface of the parasite. The trypanosome evades the immune response of the host by expressing a series of antigenically distinct VSGs from an estimated 1000 VSG genes.</text>
</comment>
<evidence type="ECO:0000313" key="10">
    <source>
        <dbReference type="EMBL" id="APD73183.1"/>
    </source>
</evidence>
<dbReference type="GO" id="GO:0005886">
    <property type="term" value="C:plasma membrane"/>
    <property type="evidence" value="ECO:0007669"/>
    <property type="project" value="UniProtKB-SubCell"/>
</dbReference>
<dbReference type="VEuPathDB" id="TriTrypDB:Tbg972.7.7510"/>
<dbReference type="InterPro" id="IPR027446">
    <property type="entry name" value="VSG_C_dom_sf"/>
</dbReference>
<evidence type="ECO:0000256" key="3">
    <source>
        <dbReference type="ARBA" id="ARBA00022475"/>
    </source>
</evidence>
<keyword evidence="7" id="KW-0449">Lipoprotein</keyword>
<accession>A0A1J0R5R3</accession>
<keyword evidence="4" id="KW-0336">GPI-anchor</keyword>
<dbReference type="EMBL" id="KX699227">
    <property type="protein sequence ID" value="APD73183.1"/>
    <property type="molecule type" value="Genomic_DNA"/>
</dbReference>
<keyword evidence="3" id="KW-1003">Cell membrane</keyword>
<feature type="region of interest" description="Disordered" evidence="8">
    <location>
        <begin position="380"/>
        <end position="403"/>
    </location>
</feature>
<reference evidence="10" key="1">
    <citation type="submission" date="2016-08" db="EMBL/GenBank/DDBJ databases">
        <title>VSG repertoire of Trypanosoma brucei EATRO 1125.</title>
        <authorList>
            <person name="Cross G.A."/>
        </authorList>
    </citation>
    <scope>NUCLEOTIDE SEQUENCE</scope>
    <source>
        <strain evidence="10">EATRO 1125</strain>
    </source>
</reference>
<dbReference type="GO" id="GO:0098552">
    <property type="term" value="C:side of membrane"/>
    <property type="evidence" value="ECO:0007669"/>
    <property type="project" value="UniProtKB-KW"/>
</dbReference>
<feature type="chain" id="PRO_5012701145" evidence="9">
    <location>
        <begin position="24"/>
        <end position="476"/>
    </location>
</feature>
<evidence type="ECO:0000256" key="6">
    <source>
        <dbReference type="ARBA" id="ARBA00023180"/>
    </source>
</evidence>
<evidence type="ECO:0000256" key="4">
    <source>
        <dbReference type="ARBA" id="ARBA00022622"/>
    </source>
</evidence>
<keyword evidence="6" id="KW-0325">Glycoprotein</keyword>
<dbReference type="VEuPathDB" id="TriTrypDB:Tb10.v4.0263"/>
<feature type="region of interest" description="Disordered" evidence="8">
    <location>
        <begin position="418"/>
        <end position="439"/>
    </location>
</feature>
<dbReference type="SUPFAM" id="SSF58087">
    <property type="entry name" value="Variant surface glycoprotein (N-terminal domain)"/>
    <property type="match status" value="1"/>
</dbReference>
<dbReference type="AlphaFoldDB" id="A0A1J0R5R3"/>
<protein>
    <submittedName>
        <fullName evidence="10">Variant surface glycoprotein 1125.386</fullName>
    </submittedName>
</protein>
<feature type="signal peptide" evidence="9">
    <location>
        <begin position="1"/>
        <end position="23"/>
    </location>
</feature>
<dbReference type="VEuPathDB" id="TriTrypDB:Tb427_000403300"/>
<evidence type="ECO:0000256" key="2">
    <source>
        <dbReference type="ARBA" id="ARBA00004609"/>
    </source>
</evidence>
<keyword evidence="9" id="KW-0732">Signal</keyword>
<evidence type="ECO:0000256" key="8">
    <source>
        <dbReference type="SAM" id="MobiDB-lite"/>
    </source>
</evidence>
<sequence>MNTKGILLSLTLVLWGRPQLGAAKANDACATPCNCVTRIDKILTYHKGRVATARANYNSNIHNLLRLVLATVQADGQQKAKLIPVLGAAGKTLEDCKAELTAAEADLPMVTAALTALAKTYTIYNSLIKKTSTLTLTADSSGHFKNTGIAGQATHENSTTTCEEESTAEEKAAINSANVNVEPDLPALTITGVTTLTCEKATGSTDSCHNNQIGDTGYIKAVINYQTGTATTDASSWGSNTRTPGAKVVTRISLNGDNKTSVDAAMAKIKASKVHLKCAPLLTSYGAVANDEEFKQLVIKALLGKEGNEKTTAESVTDYNNAIEEAYGEGGTDYEAKVWTKVKETQAEINKGANAGNEPLESIDTLAKLTAAIARKLNKDLAEASRPKPQNKIESEKEKGCTEETDKAKCNKKTGCKYNEKDSKCEEDPEKTAAAAAPTTTTNTTGSNFFAIYKTPLWLAVFDSMIKFVKEFCSNL</sequence>
<organism evidence="10">
    <name type="scientific">Trypanosoma brucei</name>
    <dbReference type="NCBI Taxonomy" id="5691"/>
    <lineage>
        <taxon>Eukaryota</taxon>
        <taxon>Discoba</taxon>
        <taxon>Euglenozoa</taxon>
        <taxon>Kinetoplastea</taxon>
        <taxon>Metakinetoplastina</taxon>
        <taxon>Trypanosomatida</taxon>
        <taxon>Trypanosomatidae</taxon>
        <taxon>Trypanosoma</taxon>
    </lineage>
</organism>
<evidence type="ECO:0000256" key="7">
    <source>
        <dbReference type="ARBA" id="ARBA00023288"/>
    </source>
</evidence>
<comment type="subcellular location">
    <subcellularLocation>
        <location evidence="2">Cell membrane</location>
        <topology evidence="2">Lipid-anchor</topology>
        <topology evidence="2">GPI-anchor</topology>
    </subcellularLocation>
</comment>
<evidence type="ECO:0000256" key="9">
    <source>
        <dbReference type="SAM" id="SignalP"/>
    </source>
</evidence>
<keyword evidence="5" id="KW-0472">Membrane</keyword>
<evidence type="ECO:0000256" key="5">
    <source>
        <dbReference type="ARBA" id="ARBA00023136"/>
    </source>
</evidence>
<dbReference type="SUPFAM" id="SSF118251">
    <property type="entry name" value="Variant surface glycoprotein MITAT 1.2, VSG 221, C-terminal domain"/>
    <property type="match status" value="1"/>
</dbReference>